<feature type="domain" description="CBS" evidence="10">
    <location>
        <begin position="134"/>
        <end position="191"/>
    </location>
</feature>
<evidence type="ECO:0000259" key="10">
    <source>
        <dbReference type="PROSITE" id="PS51371"/>
    </source>
</evidence>
<dbReference type="RefSeq" id="WP_273438073.1">
    <property type="nucleotide sequence ID" value="NZ_CAXXYC010000004.1"/>
</dbReference>
<evidence type="ECO:0000256" key="1">
    <source>
        <dbReference type="ARBA" id="ARBA00006337"/>
    </source>
</evidence>
<evidence type="ECO:0000256" key="6">
    <source>
        <dbReference type="ARBA" id="ARBA00023285"/>
    </source>
</evidence>
<proteinExistence type="inferred from homology"/>
<evidence type="ECO:0000256" key="9">
    <source>
        <dbReference type="PROSITE-ProRule" id="PRU00703"/>
    </source>
</evidence>
<evidence type="ECO:0000256" key="4">
    <source>
        <dbReference type="ARBA" id="ARBA00022842"/>
    </source>
</evidence>
<evidence type="ECO:0000256" key="8">
    <source>
        <dbReference type="ARBA" id="ARBA00040729"/>
    </source>
</evidence>
<evidence type="ECO:0000256" key="5">
    <source>
        <dbReference type="ARBA" id="ARBA00023122"/>
    </source>
</evidence>
<dbReference type="InterPro" id="IPR005170">
    <property type="entry name" value="Transptr-assoc_dom"/>
</dbReference>
<dbReference type="InterPro" id="IPR000644">
    <property type="entry name" value="CBS_dom"/>
</dbReference>
<sequence length="286" mass="32380">MSSDGTTNGSMPRSWLKKMLQAFGSEPENREQLIQLLRDAKRRALLDTEALSMMEGVLQVSELRVRDIMIPRAHMVVIERDAPLEAILPIVIDSAHSRFPVIGDDKGEVEGILLAKDLLTYFGEQKRRFDIRDVLRAAVFVPASKRLNVLLNEFRASRSHMAIVVDEYGAADGLVTIEDVLEQIVGEIEDEHDFDEGTTILKRSETEFTAKAGTSIDEFNDYFESDFPDEEFDTIAGLVTQSLGHLPKRGEVAEIDRFRFEVLRADSRRIHLLNIRLLPRQLDSAL</sequence>
<evidence type="ECO:0000256" key="3">
    <source>
        <dbReference type="ARBA" id="ARBA00022737"/>
    </source>
</evidence>
<accession>A0A2N6CZR4</accession>
<comment type="similarity">
    <text evidence="1">Belongs to the UPF0053 family.</text>
</comment>
<evidence type="ECO:0000313" key="12">
    <source>
        <dbReference type="Proteomes" id="UP000235015"/>
    </source>
</evidence>
<evidence type="ECO:0000256" key="7">
    <source>
        <dbReference type="ARBA" id="ARBA00037273"/>
    </source>
</evidence>
<dbReference type="Proteomes" id="UP000235015">
    <property type="component" value="Unassembled WGS sequence"/>
</dbReference>
<dbReference type="Gene3D" id="3.30.465.10">
    <property type="match status" value="1"/>
</dbReference>
<comment type="caution">
    <text evidence="11">The sequence shown here is derived from an EMBL/GenBank/DDBJ whole genome shotgun (WGS) entry which is preliminary data.</text>
</comment>
<keyword evidence="6" id="KW-0170">Cobalt</keyword>
<comment type="function">
    <text evidence="7">Plays a role in the transport of magnesium and cobalt ions.</text>
</comment>
<dbReference type="InterPro" id="IPR054115">
    <property type="entry name" value="CorC_N"/>
</dbReference>
<evidence type="ECO:0000256" key="2">
    <source>
        <dbReference type="ARBA" id="ARBA00022448"/>
    </source>
</evidence>
<protein>
    <recommendedName>
        <fullName evidence="8">Magnesium and cobalt efflux protein CorC</fullName>
    </recommendedName>
</protein>
<dbReference type="PANTHER" id="PTHR22777">
    <property type="entry name" value="HEMOLYSIN-RELATED"/>
    <property type="match status" value="1"/>
</dbReference>
<name>A0A2N6CZR4_9GAMM</name>
<dbReference type="Gene3D" id="3.10.580.10">
    <property type="entry name" value="CBS-domain"/>
    <property type="match status" value="1"/>
</dbReference>
<organism evidence="11 12">
    <name type="scientific">Sedimenticola selenatireducens</name>
    <dbReference type="NCBI Taxonomy" id="191960"/>
    <lineage>
        <taxon>Bacteria</taxon>
        <taxon>Pseudomonadati</taxon>
        <taxon>Pseudomonadota</taxon>
        <taxon>Gammaproteobacteria</taxon>
        <taxon>Chromatiales</taxon>
        <taxon>Sedimenticolaceae</taxon>
        <taxon>Sedimenticola</taxon>
    </lineage>
</organism>
<feature type="domain" description="CBS" evidence="10">
    <location>
        <begin position="69"/>
        <end position="131"/>
    </location>
</feature>
<dbReference type="InterPro" id="IPR044751">
    <property type="entry name" value="Ion_transp-like_CBS"/>
</dbReference>
<gene>
    <name evidence="11" type="ORF">C0630_04765</name>
</gene>
<dbReference type="GO" id="GO:0050660">
    <property type="term" value="F:flavin adenine dinucleotide binding"/>
    <property type="evidence" value="ECO:0007669"/>
    <property type="project" value="InterPro"/>
</dbReference>
<keyword evidence="5 9" id="KW-0129">CBS domain</keyword>
<dbReference type="PANTHER" id="PTHR22777:SF27">
    <property type="entry name" value="MAGNESIUM AND COBALT EFFLUX PROTEIN CORC"/>
    <property type="match status" value="1"/>
</dbReference>
<dbReference type="InterPro" id="IPR016169">
    <property type="entry name" value="FAD-bd_PCMH_sub2"/>
</dbReference>
<dbReference type="AlphaFoldDB" id="A0A2N6CZR4"/>
<dbReference type="CDD" id="cd04590">
    <property type="entry name" value="CBS_pair_CorC_HlyC_assoc"/>
    <property type="match status" value="1"/>
</dbReference>
<dbReference type="SMART" id="SM01091">
    <property type="entry name" value="CorC_HlyC"/>
    <property type="match status" value="1"/>
</dbReference>
<dbReference type="SUPFAM" id="SSF54631">
    <property type="entry name" value="CBS-domain pair"/>
    <property type="match status" value="1"/>
</dbReference>
<reference evidence="11 12" key="1">
    <citation type="submission" date="2017-11" db="EMBL/GenBank/DDBJ databases">
        <title>Genome-resolved metagenomics identifies genetic mobility, metabolic interactions, and unexpected diversity in perchlorate-reducing communities.</title>
        <authorList>
            <person name="Barnum T.P."/>
            <person name="Figueroa I.A."/>
            <person name="Carlstrom C.I."/>
            <person name="Lucas L.N."/>
            <person name="Engelbrektson A.L."/>
            <person name="Coates J.D."/>
        </authorList>
    </citation>
    <scope>NUCLEOTIDE SEQUENCE [LARGE SCALE GENOMIC DNA]</scope>
    <source>
        <strain evidence="11">BM301</strain>
    </source>
</reference>
<dbReference type="Pfam" id="PF21917">
    <property type="entry name" value="NMB0537_N"/>
    <property type="match status" value="1"/>
</dbReference>
<dbReference type="Pfam" id="PF00571">
    <property type="entry name" value="CBS"/>
    <property type="match status" value="2"/>
</dbReference>
<dbReference type="InterPro" id="IPR046342">
    <property type="entry name" value="CBS_dom_sf"/>
</dbReference>
<keyword evidence="4" id="KW-0460">Magnesium</keyword>
<evidence type="ECO:0000313" key="11">
    <source>
        <dbReference type="EMBL" id="PLX62880.1"/>
    </source>
</evidence>
<dbReference type="GO" id="GO:0005886">
    <property type="term" value="C:plasma membrane"/>
    <property type="evidence" value="ECO:0007669"/>
    <property type="project" value="TreeGrafter"/>
</dbReference>
<dbReference type="EMBL" id="PKUN01000003">
    <property type="protein sequence ID" value="PLX62880.1"/>
    <property type="molecule type" value="Genomic_DNA"/>
</dbReference>
<keyword evidence="2" id="KW-0813">Transport</keyword>
<keyword evidence="3" id="KW-0677">Repeat</keyword>
<dbReference type="STRING" id="1111735.GCA_000428045_04073"/>
<dbReference type="PROSITE" id="PS51371">
    <property type="entry name" value="CBS"/>
    <property type="match status" value="2"/>
</dbReference>
<dbReference type="FunFam" id="3.10.580.10:FF:000002">
    <property type="entry name" value="Magnesium/cobalt efflux protein CorC"/>
    <property type="match status" value="1"/>
</dbReference>
<dbReference type="InterPro" id="IPR036318">
    <property type="entry name" value="FAD-bd_PCMH-like_sf"/>
</dbReference>
<dbReference type="SUPFAM" id="SSF56176">
    <property type="entry name" value="FAD-binding/transporter-associated domain-like"/>
    <property type="match status" value="1"/>
</dbReference>
<dbReference type="Pfam" id="PF03471">
    <property type="entry name" value="CorC_HlyC"/>
    <property type="match status" value="1"/>
</dbReference>